<dbReference type="Proteomes" id="UP000244168">
    <property type="component" value="Unassembled WGS sequence"/>
</dbReference>
<evidence type="ECO:0000256" key="5">
    <source>
        <dbReference type="ARBA" id="ARBA00023163"/>
    </source>
</evidence>
<dbReference type="EMBL" id="QAOQ01000001">
    <property type="protein sequence ID" value="PTR01136.1"/>
    <property type="molecule type" value="Genomic_DNA"/>
</dbReference>
<evidence type="ECO:0000256" key="1">
    <source>
        <dbReference type="ARBA" id="ARBA00022553"/>
    </source>
</evidence>
<sequence>MTHVCLVEDEEKVAAFIVKGLKDYGFNVTHVGDGQSAVGLLAVQAFDLIILDVMLPDMNGIDLCRQIRQRDADVPILMLTALGRVEDKVSGLEAGADDYLPKPFHFSELVARLNAMLRRNRRDNASQNTNADDQQGTLTFADLKLNTWTKTAERAGVEIGLTSKEYQLLEMFMHNPNRTLSRDDIAEKVWGIQFDTGTNFIDVYVNYLRKKIEKGFDSKLIHTVIGMGYILKEEKRA</sequence>
<dbReference type="Gene3D" id="1.10.10.10">
    <property type="entry name" value="Winged helix-like DNA-binding domain superfamily/Winged helix DNA-binding domain"/>
    <property type="match status" value="1"/>
</dbReference>
<gene>
    <name evidence="10" type="ORF">C8P68_101369</name>
</gene>
<reference evidence="10 11" key="1">
    <citation type="submission" date="2018-04" db="EMBL/GenBank/DDBJ databases">
        <title>Genomic Encyclopedia of Archaeal and Bacterial Type Strains, Phase II (KMG-II): from individual species to whole genera.</title>
        <authorList>
            <person name="Goeker M."/>
        </authorList>
    </citation>
    <scope>NUCLEOTIDE SEQUENCE [LARGE SCALE GENOMIC DNA]</scope>
    <source>
        <strain evidence="10 11">DSM 26809</strain>
    </source>
</reference>
<feature type="domain" description="Response regulatory" evidence="8">
    <location>
        <begin position="3"/>
        <end position="117"/>
    </location>
</feature>
<dbReference type="InterPro" id="IPR036388">
    <property type="entry name" value="WH-like_DNA-bd_sf"/>
</dbReference>
<keyword evidence="5" id="KW-0804">Transcription</keyword>
<dbReference type="SMART" id="SM00448">
    <property type="entry name" value="REC"/>
    <property type="match status" value="1"/>
</dbReference>
<evidence type="ECO:0000256" key="4">
    <source>
        <dbReference type="ARBA" id="ARBA00023125"/>
    </source>
</evidence>
<dbReference type="GO" id="GO:0005829">
    <property type="term" value="C:cytosol"/>
    <property type="evidence" value="ECO:0007669"/>
    <property type="project" value="TreeGrafter"/>
</dbReference>
<dbReference type="GO" id="GO:0000156">
    <property type="term" value="F:phosphorelay response regulator activity"/>
    <property type="evidence" value="ECO:0007669"/>
    <property type="project" value="TreeGrafter"/>
</dbReference>
<dbReference type="GO" id="GO:0006355">
    <property type="term" value="P:regulation of DNA-templated transcription"/>
    <property type="evidence" value="ECO:0007669"/>
    <property type="project" value="InterPro"/>
</dbReference>
<comment type="caution">
    <text evidence="10">The sequence shown here is derived from an EMBL/GenBank/DDBJ whole genome shotgun (WGS) entry which is preliminary data.</text>
</comment>
<dbReference type="CDD" id="cd17624">
    <property type="entry name" value="REC_OmpR_PmrA-like"/>
    <property type="match status" value="1"/>
</dbReference>
<keyword evidence="2" id="KW-0902">Two-component regulatory system</keyword>
<keyword evidence="4 7" id="KW-0238">DNA-binding</keyword>
<keyword evidence="3" id="KW-0805">Transcription regulation</keyword>
<dbReference type="PANTHER" id="PTHR48111">
    <property type="entry name" value="REGULATOR OF RPOS"/>
    <property type="match status" value="1"/>
</dbReference>
<dbReference type="SUPFAM" id="SSF46894">
    <property type="entry name" value="C-terminal effector domain of the bipartite response regulators"/>
    <property type="match status" value="1"/>
</dbReference>
<feature type="domain" description="OmpR/PhoB-type" evidence="9">
    <location>
        <begin position="135"/>
        <end position="233"/>
    </location>
</feature>
<keyword evidence="1 6" id="KW-0597">Phosphoprotein</keyword>
<dbReference type="InterPro" id="IPR001789">
    <property type="entry name" value="Sig_transdc_resp-reg_receiver"/>
</dbReference>
<dbReference type="GO" id="GO:0032993">
    <property type="term" value="C:protein-DNA complex"/>
    <property type="evidence" value="ECO:0007669"/>
    <property type="project" value="TreeGrafter"/>
</dbReference>
<dbReference type="InterPro" id="IPR011006">
    <property type="entry name" value="CheY-like_superfamily"/>
</dbReference>
<accession>A0A2T5JFL1</accession>
<evidence type="ECO:0000259" key="9">
    <source>
        <dbReference type="PROSITE" id="PS51755"/>
    </source>
</evidence>
<dbReference type="Gene3D" id="6.10.250.690">
    <property type="match status" value="1"/>
</dbReference>
<dbReference type="Pfam" id="PF00072">
    <property type="entry name" value="Response_reg"/>
    <property type="match status" value="1"/>
</dbReference>
<dbReference type="GO" id="GO:0000976">
    <property type="term" value="F:transcription cis-regulatory region binding"/>
    <property type="evidence" value="ECO:0007669"/>
    <property type="project" value="TreeGrafter"/>
</dbReference>
<feature type="modified residue" description="4-aspartylphosphate" evidence="6">
    <location>
        <position position="52"/>
    </location>
</feature>
<dbReference type="Gene3D" id="3.40.50.2300">
    <property type="match status" value="1"/>
</dbReference>
<dbReference type="AlphaFoldDB" id="A0A2T5JFL1"/>
<evidence type="ECO:0000256" key="7">
    <source>
        <dbReference type="PROSITE-ProRule" id="PRU01091"/>
    </source>
</evidence>
<evidence type="ECO:0000313" key="11">
    <source>
        <dbReference type="Proteomes" id="UP000244168"/>
    </source>
</evidence>
<dbReference type="FunFam" id="1.10.10.10:FF:000005">
    <property type="entry name" value="Two-component system response regulator"/>
    <property type="match status" value="1"/>
</dbReference>
<dbReference type="InterPro" id="IPR016032">
    <property type="entry name" value="Sig_transdc_resp-reg_C-effctor"/>
</dbReference>
<proteinExistence type="predicted"/>
<evidence type="ECO:0000313" key="10">
    <source>
        <dbReference type="EMBL" id="PTR01136.1"/>
    </source>
</evidence>
<dbReference type="PROSITE" id="PS51755">
    <property type="entry name" value="OMPR_PHOB"/>
    <property type="match status" value="1"/>
</dbReference>
<dbReference type="OrthoDB" id="9790442at2"/>
<dbReference type="PROSITE" id="PS50110">
    <property type="entry name" value="RESPONSE_REGULATORY"/>
    <property type="match status" value="1"/>
</dbReference>
<evidence type="ECO:0000256" key="6">
    <source>
        <dbReference type="PROSITE-ProRule" id="PRU00169"/>
    </source>
</evidence>
<evidence type="ECO:0000259" key="8">
    <source>
        <dbReference type="PROSITE" id="PS50110"/>
    </source>
</evidence>
<evidence type="ECO:0000256" key="2">
    <source>
        <dbReference type="ARBA" id="ARBA00023012"/>
    </source>
</evidence>
<dbReference type="FunFam" id="3.40.50.2300:FF:000001">
    <property type="entry name" value="DNA-binding response regulator PhoB"/>
    <property type="match status" value="1"/>
</dbReference>
<dbReference type="Pfam" id="PF00486">
    <property type="entry name" value="Trans_reg_C"/>
    <property type="match status" value="1"/>
</dbReference>
<dbReference type="SUPFAM" id="SSF52172">
    <property type="entry name" value="CheY-like"/>
    <property type="match status" value="1"/>
</dbReference>
<dbReference type="InterPro" id="IPR039420">
    <property type="entry name" value="WalR-like"/>
</dbReference>
<dbReference type="CDD" id="cd00383">
    <property type="entry name" value="trans_reg_C"/>
    <property type="match status" value="1"/>
</dbReference>
<dbReference type="SMART" id="SM00862">
    <property type="entry name" value="Trans_reg_C"/>
    <property type="match status" value="1"/>
</dbReference>
<organism evidence="10 11">
    <name type="scientific">Mucilaginibacter yixingensis</name>
    <dbReference type="NCBI Taxonomy" id="1295612"/>
    <lineage>
        <taxon>Bacteria</taxon>
        <taxon>Pseudomonadati</taxon>
        <taxon>Bacteroidota</taxon>
        <taxon>Sphingobacteriia</taxon>
        <taxon>Sphingobacteriales</taxon>
        <taxon>Sphingobacteriaceae</taxon>
        <taxon>Mucilaginibacter</taxon>
    </lineage>
</organism>
<evidence type="ECO:0000256" key="3">
    <source>
        <dbReference type="ARBA" id="ARBA00023015"/>
    </source>
</evidence>
<keyword evidence="11" id="KW-1185">Reference proteome</keyword>
<protein>
    <submittedName>
        <fullName evidence="10">DNA-binding response OmpR family regulator</fullName>
    </submittedName>
</protein>
<dbReference type="RefSeq" id="WP_107826555.1">
    <property type="nucleotide sequence ID" value="NZ_CP160205.1"/>
</dbReference>
<dbReference type="PANTHER" id="PTHR48111:SF22">
    <property type="entry name" value="REGULATOR OF RPOS"/>
    <property type="match status" value="1"/>
</dbReference>
<feature type="DNA-binding region" description="OmpR/PhoB-type" evidence="7">
    <location>
        <begin position="135"/>
        <end position="233"/>
    </location>
</feature>
<name>A0A2T5JFL1_9SPHI</name>
<dbReference type="InterPro" id="IPR001867">
    <property type="entry name" value="OmpR/PhoB-type_DNA-bd"/>
</dbReference>